<keyword evidence="1" id="KW-1133">Transmembrane helix</keyword>
<dbReference type="EMBL" id="CALYLK010000067">
    <property type="protein sequence ID" value="CAH8206322.1"/>
    <property type="molecule type" value="Genomic_DNA"/>
</dbReference>
<sequence>MSYNRIKQQSRIDKKIRFECRTIVFMYHVVILVSFIIC</sequence>
<proteinExistence type="predicted"/>
<protein>
    <submittedName>
        <fullName evidence="2">Uncharacterized protein</fullName>
    </submittedName>
</protein>
<organism evidence="2 3">
    <name type="scientific">Vibrio aestuarianus</name>
    <dbReference type="NCBI Taxonomy" id="28171"/>
    <lineage>
        <taxon>Bacteria</taxon>
        <taxon>Pseudomonadati</taxon>
        <taxon>Pseudomonadota</taxon>
        <taxon>Gammaproteobacteria</taxon>
        <taxon>Vibrionales</taxon>
        <taxon>Vibrionaceae</taxon>
        <taxon>Vibrio</taxon>
    </lineage>
</organism>
<accession>A0ABM9FKZ4</accession>
<evidence type="ECO:0000313" key="2">
    <source>
        <dbReference type="EMBL" id="CAH8206322.1"/>
    </source>
</evidence>
<keyword evidence="3" id="KW-1185">Reference proteome</keyword>
<keyword evidence="1" id="KW-0812">Transmembrane</keyword>
<reference evidence="2" key="1">
    <citation type="submission" date="2022-06" db="EMBL/GenBank/DDBJ databases">
        <authorList>
            <person name="Goudenege D."/>
            <person name="Le Roux F."/>
        </authorList>
    </citation>
    <scope>NUCLEOTIDE SEQUENCE</scope>
    <source>
        <strain evidence="2">12-063</strain>
    </source>
</reference>
<comment type="caution">
    <text evidence="2">The sequence shown here is derived from an EMBL/GenBank/DDBJ whole genome shotgun (WGS) entry which is preliminary data.</text>
</comment>
<evidence type="ECO:0000313" key="3">
    <source>
        <dbReference type="Proteomes" id="UP001152658"/>
    </source>
</evidence>
<name>A0ABM9FKZ4_9VIBR</name>
<feature type="transmembrane region" description="Helical" evidence="1">
    <location>
        <begin position="20"/>
        <end position="37"/>
    </location>
</feature>
<evidence type="ECO:0000256" key="1">
    <source>
        <dbReference type="SAM" id="Phobius"/>
    </source>
</evidence>
<keyword evidence="1" id="KW-0472">Membrane</keyword>
<dbReference type="Proteomes" id="UP001152658">
    <property type="component" value="Unassembled WGS sequence"/>
</dbReference>
<gene>
    <name evidence="2" type="ORF">VAE063_320001</name>
</gene>